<dbReference type="RefSeq" id="WP_245917861.1">
    <property type="nucleotide sequence ID" value="NZ_FNDU01000004.1"/>
</dbReference>
<gene>
    <name evidence="9" type="ORF">SAMN05216352_104172</name>
</gene>
<feature type="transmembrane region" description="Helical" evidence="8">
    <location>
        <begin position="324"/>
        <end position="344"/>
    </location>
</feature>
<protein>
    <submittedName>
        <fullName evidence="9">Spore germination protein KB</fullName>
    </submittedName>
</protein>
<dbReference type="Proteomes" id="UP000199017">
    <property type="component" value="Unassembled WGS sequence"/>
</dbReference>
<name>A0A1G8H9Y4_9BACI</name>
<dbReference type="InterPro" id="IPR004761">
    <property type="entry name" value="Spore_GerAB"/>
</dbReference>
<feature type="transmembrane region" description="Helical" evidence="8">
    <location>
        <begin position="129"/>
        <end position="151"/>
    </location>
</feature>
<evidence type="ECO:0000256" key="8">
    <source>
        <dbReference type="SAM" id="Phobius"/>
    </source>
</evidence>
<dbReference type="NCBIfam" id="TIGR00912">
    <property type="entry name" value="2A0309"/>
    <property type="match status" value="1"/>
</dbReference>
<evidence type="ECO:0000256" key="4">
    <source>
        <dbReference type="ARBA" id="ARBA00022544"/>
    </source>
</evidence>
<comment type="subcellular location">
    <subcellularLocation>
        <location evidence="1">Membrane</location>
        <topology evidence="1">Multi-pass membrane protein</topology>
    </subcellularLocation>
</comment>
<evidence type="ECO:0000256" key="1">
    <source>
        <dbReference type="ARBA" id="ARBA00004141"/>
    </source>
</evidence>
<keyword evidence="3" id="KW-0813">Transport</keyword>
<proteinExistence type="inferred from homology"/>
<dbReference type="PANTHER" id="PTHR34975">
    <property type="entry name" value="SPORE GERMINATION PROTEIN A2"/>
    <property type="match status" value="1"/>
</dbReference>
<keyword evidence="7 8" id="KW-0472">Membrane</keyword>
<dbReference type="GO" id="GO:0016020">
    <property type="term" value="C:membrane"/>
    <property type="evidence" value="ECO:0007669"/>
    <property type="project" value="UniProtKB-SubCell"/>
</dbReference>
<dbReference type="AlphaFoldDB" id="A0A1G8H9Y4"/>
<organism evidence="9 10">
    <name type="scientific">Alteribacillus bidgolensis</name>
    <dbReference type="NCBI Taxonomy" id="930129"/>
    <lineage>
        <taxon>Bacteria</taxon>
        <taxon>Bacillati</taxon>
        <taxon>Bacillota</taxon>
        <taxon>Bacilli</taxon>
        <taxon>Bacillales</taxon>
        <taxon>Bacillaceae</taxon>
        <taxon>Alteribacillus</taxon>
    </lineage>
</organism>
<evidence type="ECO:0000256" key="3">
    <source>
        <dbReference type="ARBA" id="ARBA00022448"/>
    </source>
</evidence>
<evidence type="ECO:0000313" key="10">
    <source>
        <dbReference type="Proteomes" id="UP000199017"/>
    </source>
</evidence>
<feature type="transmembrane region" description="Helical" evidence="8">
    <location>
        <begin position="22"/>
        <end position="43"/>
    </location>
</feature>
<dbReference type="STRING" id="930129.SAMN05216352_104172"/>
<keyword evidence="10" id="KW-1185">Reference proteome</keyword>
<feature type="transmembrane region" description="Helical" evidence="8">
    <location>
        <begin position="255"/>
        <end position="280"/>
    </location>
</feature>
<accession>A0A1G8H9Y4</accession>
<dbReference type="PANTHER" id="PTHR34975:SF2">
    <property type="entry name" value="SPORE GERMINATION PROTEIN A2"/>
    <property type="match status" value="1"/>
</dbReference>
<feature type="transmembrane region" description="Helical" evidence="8">
    <location>
        <begin position="171"/>
        <end position="193"/>
    </location>
</feature>
<feature type="transmembrane region" description="Helical" evidence="8">
    <location>
        <begin position="101"/>
        <end position="117"/>
    </location>
</feature>
<reference evidence="9 10" key="1">
    <citation type="submission" date="2016-10" db="EMBL/GenBank/DDBJ databases">
        <authorList>
            <person name="de Groot N.N."/>
        </authorList>
    </citation>
    <scope>NUCLEOTIDE SEQUENCE [LARGE SCALE GENOMIC DNA]</scope>
    <source>
        <strain evidence="10">P4B,CCM 7963,CECT 7998,DSM 25260,IBRC-M 10614,KCTC 13821</strain>
    </source>
</reference>
<evidence type="ECO:0000256" key="5">
    <source>
        <dbReference type="ARBA" id="ARBA00022692"/>
    </source>
</evidence>
<keyword evidence="5 8" id="KW-0812">Transmembrane</keyword>
<dbReference type="Pfam" id="PF03845">
    <property type="entry name" value="Spore_permease"/>
    <property type="match status" value="1"/>
</dbReference>
<evidence type="ECO:0000256" key="7">
    <source>
        <dbReference type="ARBA" id="ARBA00023136"/>
    </source>
</evidence>
<evidence type="ECO:0000313" key="9">
    <source>
        <dbReference type="EMBL" id="SDI03447.1"/>
    </source>
</evidence>
<comment type="similarity">
    <text evidence="2">Belongs to the amino acid-polyamine-organocation (APC) superfamily. Spore germination protein (SGP) (TC 2.A.3.9) family.</text>
</comment>
<evidence type="ECO:0000256" key="6">
    <source>
        <dbReference type="ARBA" id="ARBA00022989"/>
    </source>
</evidence>
<dbReference type="GO" id="GO:0009847">
    <property type="term" value="P:spore germination"/>
    <property type="evidence" value="ECO:0007669"/>
    <property type="project" value="InterPro"/>
</dbReference>
<feature type="transmembrane region" description="Helical" evidence="8">
    <location>
        <begin position="63"/>
        <end position="81"/>
    </location>
</feature>
<evidence type="ECO:0000256" key="2">
    <source>
        <dbReference type="ARBA" id="ARBA00007998"/>
    </source>
</evidence>
<keyword evidence="6 8" id="KW-1133">Transmembrane helix</keyword>
<dbReference type="EMBL" id="FNDU01000004">
    <property type="protein sequence ID" value="SDI03447.1"/>
    <property type="molecule type" value="Genomic_DNA"/>
</dbReference>
<sequence>MFLFGHGSAILIPLGIDAKQDAWIAVLLGMAGGLFMFFIHYRLYRCYPDMMPTEYIQKIIGKCFGKILACVYIVYFLYLAARILRDFGEMLVTFSYQETPLFITNVLLLLVIVYAVCKGIEVLARMGEFLFVLIYIFAVVGFLLLVISGVMDLNNLKPVLEEGIGRVLNTFFTQTWYVSFGEIIVFTMILPYVNRPKKVKIAGMSAIGIVGINLAIVMAVNITVLGVDIYTRSQFPLLSTIQSIQVAEFLERLDVFFMIALIIGGFIKVSIFFYAGVIGTSILFNVKEKVKLVYPLGIVVLFFSMIVASSISEHNYEGMRLIPLLLHLPLQIIIPVLLLLLAVLKKRH</sequence>
<feature type="transmembrane region" description="Helical" evidence="8">
    <location>
        <begin position="205"/>
        <end position="227"/>
    </location>
</feature>
<feature type="transmembrane region" description="Helical" evidence="8">
    <location>
        <begin position="292"/>
        <end position="312"/>
    </location>
</feature>
<keyword evidence="4" id="KW-0309">Germination</keyword>